<accession>A0ABQ8JDS6</accession>
<dbReference type="Proteomes" id="UP000887458">
    <property type="component" value="Unassembled WGS sequence"/>
</dbReference>
<sequence>MPHPISTAVISSTFSRNLSGLFDVVKECKSTIWNIGGKYFGLYSILSLSIRIKFFHACMDYKLYTQEKKLIFVRLAISIT</sequence>
<proteinExistence type="predicted"/>
<organism evidence="1 2">
    <name type="scientific">Dermatophagoides pteronyssinus</name>
    <name type="common">European house dust mite</name>
    <dbReference type="NCBI Taxonomy" id="6956"/>
    <lineage>
        <taxon>Eukaryota</taxon>
        <taxon>Metazoa</taxon>
        <taxon>Ecdysozoa</taxon>
        <taxon>Arthropoda</taxon>
        <taxon>Chelicerata</taxon>
        <taxon>Arachnida</taxon>
        <taxon>Acari</taxon>
        <taxon>Acariformes</taxon>
        <taxon>Sarcoptiformes</taxon>
        <taxon>Astigmata</taxon>
        <taxon>Psoroptidia</taxon>
        <taxon>Analgoidea</taxon>
        <taxon>Pyroglyphidae</taxon>
        <taxon>Dermatophagoidinae</taxon>
        <taxon>Dermatophagoides</taxon>
    </lineage>
</organism>
<comment type="caution">
    <text evidence="1">The sequence shown here is derived from an EMBL/GenBank/DDBJ whole genome shotgun (WGS) entry which is preliminary data.</text>
</comment>
<evidence type="ECO:0000313" key="2">
    <source>
        <dbReference type="Proteomes" id="UP000887458"/>
    </source>
</evidence>
<dbReference type="EMBL" id="NJHN03000047">
    <property type="protein sequence ID" value="KAH9420759.1"/>
    <property type="molecule type" value="Genomic_DNA"/>
</dbReference>
<reference evidence="1 2" key="1">
    <citation type="journal article" date="2018" name="J. Allergy Clin. Immunol.">
        <title>High-quality assembly of Dermatophagoides pteronyssinus genome and transcriptome reveals a wide range of novel allergens.</title>
        <authorList>
            <person name="Liu X.Y."/>
            <person name="Yang K.Y."/>
            <person name="Wang M.Q."/>
            <person name="Kwok J.S."/>
            <person name="Zeng X."/>
            <person name="Yang Z."/>
            <person name="Xiao X.J."/>
            <person name="Lau C.P."/>
            <person name="Li Y."/>
            <person name="Huang Z.M."/>
            <person name="Ba J.G."/>
            <person name="Yim A.K."/>
            <person name="Ouyang C.Y."/>
            <person name="Ngai S.M."/>
            <person name="Chan T.F."/>
            <person name="Leung E.L."/>
            <person name="Liu L."/>
            <person name="Liu Z.G."/>
            <person name="Tsui S.K."/>
        </authorList>
    </citation>
    <scope>NUCLEOTIDE SEQUENCE [LARGE SCALE GENOMIC DNA]</scope>
    <source>
        <strain evidence="1">Derp</strain>
    </source>
</reference>
<name>A0ABQ8JDS6_DERPT</name>
<reference evidence="1 2" key="2">
    <citation type="journal article" date="2022" name="Mol. Biol. Evol.">
        <title>Comparative Genomics Reveals Insights into the Divergent Evolution of Astigmatic Mites and Household Pest Adaptations.</title>
        <authorList>
            <person name="Xiong Q."/>
            <person name="Wan A.T."/>
            <person name="Liu X."/>
            <person name="Fung C.S."/>
            <person name="Xiao X."/>
            <person name="Malainual N."/>
            <person name="Hou J."/>
            <person name="Wang L."/>
            <person name="Wang M."/>
            <person name="Yang K.Y."/>
            <person name="Cui Y."/>
            <person name="Leung E.L."/>
            <person name="Nong W."/>
            <person name="Shin S.K."/>
            <person name="Au S.W."/>
            <person name="Jeong K.Y."/>
            <person name="Chew F.T."/>
            <person name="Hui J.H."/>
            <person name="Leung T.F."/>
            <person name="Tungtrongchitr A."/>
            <person name="Zhong N."/>
            <person name="Liu Z."/>
            <person name="Tsui S.K."/>
        </authorList>
    </citation>
    <scope>NUCLEOTIDE SEQUENCE [LARGE SCALE GENOMIC DNA]</scope>
    <source>
        <strain evidence="1">Derp</strain>
    </source>
</reference>
<gene>
    <name evidence="1" type="ORF">DERP_001190</name>
</gene>
<evidence type="ECO:0000313" key="1">
    <source>
        <dbReference type="EMBL" id="KAH9420759.1"/>
    </source>
</evidence>
<keyword evidence="2" id="KW-1185">Reference proteome</keyword>
<protein>
    <submittedName>
        <fullName evidence="1">Uncharacterized protein</fullName>
    </submittedName>
</protein>